<accession>A0A1D2VRX3</accession>
<comment type="subcellular location">
    <subcellularLocation>
        <location evidence="7">Mitochondrion matrix</location>
    </subcellularLocation>
</comment>
<keyword evidence="5 7" id="KW-0067">ATP-binding</keyword>
<evidence type="ECO:0000256" key="4">
    <source>
        <dbReference type="ARBA" id="ARBA00022777"/>
    </source>
</evidence>
<evidence type="ECO:0000256" key="3">
    <source>
        <dbReference type="ARBA" id="ARBA00022741"/>
    </source>
</evidence>
<dbReference type="SUPFAM" id="SSF55874">
    <property type="entry name" value="ATPase domain of HSP90 chaperone/DNA topoisomerase II/histidine kinase"/>
    <property type="match status" value="1"/>
</dbReference>
<feature type="domain" description="Branched-chain alpha-ketoacid dehydrogenase kinase/Pyruvate dehydrogenase kinase N-terminal" evidence="9">
    <location>
        <begin position="88"/>
        <end position="241"/>
    </location>
</feature>
<dbReference type="PANTHER" id="PTHR11947">
    <property type="entry name" value="PYRUVATE DEHYDROGENASE KINASE"/>
    <property type="match status" value="1"/>
</dbReference>
<dbReference type="InterPro" id="IPR018955">
    <property type="entry name" value="BCDHK/PDK_N"/>
</dbReference>
<dbReference type="GO" id="GO:0005759">
    <property type="term" value="C:mitochondrial matrix"/>
    <property type="evidence" value="ECO:0007669"/>
    <property type="project" value="UniProtKB-SubCell"/>
</dbReference>
<sequence length="526" mass="61177">MLLSRRAATAVAANLSLSCCSRHSLLIFSLYSFNDDFSHLNLNKAYIDKIAPYLSNLGPYPPNSKYINKHHFYHNTTLDFWLAKKPHPMTLRQLVYYGKKLNKDKILASANFVREEIPIRIAYKIKELQLKPFSVINNYHLVQVYESYYGIFEQFRKIKTILNLEENEHFCSILQNLLRLNLLNLPHIMMGALECSISQNLSQRDLDDFMSSMLRSRISRRIIAEEHLSLTDKYNFSKDPNYKSKSKSKSKSNDNNNNDNNDNNDNNEFFGDLFVKLSAKENLQYCGELALNFTKSLYPNDYLMPNLIIEGKDIIFQFVPTHLRYLFGEILRNSYEETMINFVNKNLSNFQKNQDFFKQNKPPPITVTIINNKENILFRFSDQGGGLKNNIPIEKIWSFGKNPKFAKQSLMNFHKLPGLDLATNYFDLETNIHSSMNSNLHIQRKKSKVEINQLSSTSIPVESSLVKLIKRPLNFKLGLGLPMCKVYAEYWNGDIKMNCLNNYGTDIYLKLRKLNSLNEKPQLDRA</sequence>
<evidence type="ECO:0000256" key="1">
    <source>
        <dbReference type="ARBA" id="ARBA00006155"/>
    </source>
</evidence>
<dbReference type="InterPro" id="IPR039028">
    <property type="entry name" value="BCKD/PDK"/>
</dbReference>
<dbReference type="EMBL" id="KV454475">
    <property type="protein sequence ID" value="ODV64350.1"/>
    <property type="molecule type" value="Genomic_DNA"/>
</dbReference>
<dbReference type="SUPFAM" id="SSF69012">
    <property type="entry name" value="alpha-ketoacid dehydrogenase kinase, N-terminal domain"/>
    <property type="match status" value="1"/>
</dbReference>
<dbReference type="Proteomes" id="UP000095038">
    <property type="component" value="Unassembled WGS sequence"/>
</dbReference>
<dbReference type="PANTHER" id="PTHR11947:SF25">
    <property type="entry name" value="[PYRUVATE DEHYDROGENASE (ACETYL-TRANSFERRING)] KINASE 2, MITOCHONDRIAL"/>
    <property type="match status" value="1"/>
</dbReference>
<dbReference type="InParanoid" id="A0A1D2VRX3"/>
<comment type="similarity">
    <text evidence="1 7">Belongs to the PDK/BCKDK protein kinase family.</text>
</comment>
<dbReference type="InterPro" id="IPR036890">
    <property type="entry name" value="HATPase_C_sf"/>
</dbReference>
<keyword evidence="3 7" id="KW-0547">Nucleotide-binding</keyword>
<protein>
    <recommendedName>
        <fullName evidence="7">Protein-serine/threonine kinase</fullName>
        <ecNumber evidence="7">2.7.11.-</ecNumber>
    </recommendedName>
</protein>
<evidence type="ECO:0000256" key="5">
    <source>
        <dbReference type="ARBA" id="ARBA00022840"/>
    </source>
</evidence>
<evidence type="ECO:0000256" key="8">
    <source>
        <dbReference type="SAM" id="MobiDB-lite"/>
    </source>
</evidence>
<dbReference type="STRING" id="1344418.A0A1D2VRX3"/>
<dbReference type="InterPro" id="IPR036784">
    <property type="entry name" value="AK/P_DHK_N_sf"/>
</dbReference>
<dbReference type="AlphaFoldDB" id="A0A1D2VRX3"/>
<evidence type="ECO:0000256" key="2">
    <source>
        <dbReference type="ARBA" id="ARBA00022679"/>
    </source>
</evidence>
<name>A0A1D2VRX3_9ASCO</name>
<feature type="region of interest" description="Disordered" evidence="8">
    <location>
        <begin position="239"/>
        <end position="265"/>
    </location>
</feature>
<dbReference type="GO" id="GO:0005524">
    <property type="term" value="F:ATP binding"/>
    <property type="evidence" value="ECO:0007669"/>
    <property type="project" value="UniProtKB-UniRule"/>
</dbReference>
<evidence type="ECO:0000313" key="10">
    <source>
        <dbReference type="EMBL" id="ODV64350.1"/>
    </source>
</evidence>
<dbReference type="PROSITE" id="PS51257">
    <property type="entry name" value="PROKAR_LIPOPROTEIN"/>
    <property type="match status" value="1"/>
</dbReference>
<dbReference type="EC" id="2.7.11.-" evidence="7"/>
<organism evidence="10 11">
    <name type="scientific">Ascoidea rubescens DSM 1968</name>
    <dbReference type="NCBI Taxonomy" id="1344418"/>
    <lineage>
        <taxon>Eukaryota</taxon>
        <taxon>Fungi</taxon>
        <taxon>Dikarya</taxon>
        <taxon>Ascomycota</taxon>
        <taxon>Saccharomycotina</taxon>
        <taxon>Saccharomycetes</taxon>
        <taxon>Ascoideaceae</taxon>
        <taxon>Ascoidea</taxon>
    </lineage>
</organism>
<evidence type="ECO:0000256" key="6">
    <source>
        <dbReference type="ARBA" id="ARBA00023128"/>
    </source>
</evidence>
<dbReference type="RefSeq" id="XP_020050657.1">
    <property type="nucleotide sequence ID" value="XM_020195031.1"/>
</dbReference>
<evidence type="ECO:0000256" key="7">
    <source>
        <dbReference type="RuleBase" id="RU366032"/>
    </source>
</evidence>
<dbReference type="FunCoup" id="A0A1D2VRX3">
    <property type="interactions" value="183"/>
</dbReference>
<evidence type="ECO:0000259" key="9">
    <source>
        <dbReference type="Pfam" id="PF10436"/>
    </source>
</evidence>
<keyword evidence="4 7" id="KW-0418">Kinase</keyword>
<dbReference type="Gene3D" id="3.30.565.10">
    <property type="entry name" value="Histidine kinase-like ATPase, C-terminal domain"/>
    <property type="match status" value="1"/>
</dbReference>
<dbReference type="GO" id="GO:0010906">
    <property type="term" value="P:regulation of glucose metabolic process"/>
    <property type="evidence" value="ECO:0007669"/>
    <property type="project" value="TreeGrafter"/>
</dbReference>
<keyword evidence="11" id="KW-1185">Reference proteome</keyword>
<dbReference type="GO" id="GO:0004740">
    <property type="term" value="F:pyruvate dehydrogenase (acetyl-transferring) kinase activity"/>
    <property type="evidence" value="ECO:0007669"/>
    <property type="project" value="EnsemblFungi"/>
</dbReference>
<gene>
    <name evidence="10" type="ORF">ASCRUDRAFT_89617</name>
</gene>
<keyword evidence="6 7" id="KW-0496">Mitochondrion</keyword>
<dbReference type="GeneID" id="30968667"/>
<feature type="compositionally biased region" description="Low complexity" evidence="8">
    <location>
        <begin position="253"/>
        <end position="265"/>
    </location>
</feature>
<dbReference type="GO" id="GO:1901524">
    <property type="term" value="P:regulation of mitophagy"/>
    <property type="evidence" value="ECO:0007669"/>
    <property type="project" value="EnsemblFungi"/>
</dbReference>
<dbReference type="Pfam" id="PF10436">
    <property type="entry name" value="BCDHK_Adom3"/>
    <property type="match status" value="1"/>
</dbReference>
<proteinExistence type="inferred from homology"/>
<dbReference type="Gene3D" id="1.20.140.20">
    <property type="entry name" value="Alpha-ketoacid/pyruvate dehydrogenase kinase, N-terminal domain"/>
    <property type="match status" value="1"/>
</dbReference>
<reference evidence="11" key="1">
    <citation type="submission" date="2016-05" db="EMBL/GenBank/DDBJ databases">
        <title>Comparative genomics of biotechnologically important yeasts.</title>
        <authorList>
            <consortium name="DOE Joint Genome Institute"/>
            <person name="Riley R."/>
            <person name="Haridas S."/>
            <person name="Wolfe K.H."/>
            <person name="Lopes M.R."/>
            <person name="Hittinger C.T."/>
            <person name="Goker M."/>
            <person name="Salamov A."/>
            <person name="Wisecaver J."/>
            <person name="Long T.M."/>
            <person name="Aerts A.L."/>
            <person name="Barry K."/>
            <person name="Choi C."/>
            <person name="Clum A."/>
            <person name="Coughlan A.Y."/>
            <person name="Deshpande S."/>
            <person name="Douglass A.P."/>
            <person name="Hanson S.J."/>
            <person name="Klenk H.-P."/>
            <person name="Labutti K."/>
            <person name="Lapidus A."/>
            <person name="Lindquist E."/>
            <person name="Lipzen A."/>
            <person name="Meier-Kolthoff J.P."/>
            <person name="Ohm R.A."/>
            <person name="Otillar R.P."/>
            <person name="Pangilinan J."/>
            <person name="Peng Y."/>
            <person name="Rokas A."/>
            <person name="Rosa C.A."/>
            <person name="Scheuner C."/>
            <person name="Sibirny A.A."/>
            <person name="Slot J.C."/>
            <person name="Stielow J.B."/>
            <person name="Sun H."/>
            <person name="Kurtzman C.P."/>
            <person name="Blackwell M."/>
            <person name="Grigoriev I.V."/>
            <person name="Jeffries T.W."/>
        </authorList>
    </citation>
    <scope>NUCLEOTIDE SEQUENCE [LARGE SCALE GENOMIC DNA]</scope>
    <source>
        <strain evidence="11">DSM 1968</strain>
    </source>
</reference>
<dbReference type="OrthoDB" id="407390at2759"/>
<keyword evidence="2 7" id="KW-0808">Transferase</keyword>
<evidence type="ECO:0000313" key="11">
    <source>
        <dbReference type="Proteomes" id="UP000095038"/>
    </source>
</evidence>